<keyword evidence="3" id="KW-1185">Reference proteome</keyword>
<evidence type="ECO:0000313" key="3">
    <source>
        <dbReference type="Proteomes" id="UP001066276"/>
    </source>
</evidence>
<evidence type="ECO:0000256" key="1">
    <source>
        <dbReference type="SAM" id="MobiDB-lite"/>
    </source>
</evidence>
<evidence type="ECO:0000313" key="2">
    <source>
        <dbReference type="EMBL" id="KAJ1146855.1"/>
    </source>
</evidence>
<accession>A0AAV7R812</accession>
<protein>
    <submittedName>
        <fullName evidence="2">Uncharacterized protein</fullName>
    </submittedName>
</protein>
<sequence>MGRAVYSLIREISMDVKKGVCLTDHRDSDGWLLCECRAECFLQPRKLRSEARGYQHDPPSFSPHAHVLSHDP</sequence>
<gene>
    <name evidence="2" type="ORF">NDU88_013113</name>
</gene>
<organism evidence="2 3">
    <name type="scientific">Pleurodeles waltl</name>
    <name type="common">Iberian ribbed newt</name>
    <dbReference type="NCBI Taxonomy" id="8319"/>
    <lineage>
        <taxon>Eukaryota</taxon>
        <taxon>Metazoa</taxon>
        <taxon>Chordata</taxon>
        <taxon>Craniata</taxon>
        <taxon>Vertebrata</taxon>
        <taxon>Euteleostomi</taxon>
        <taxon>Amphibia</taxon>
        <taxon>Batrachia</taxon>
        <taxon>Caudata</taxon>
        <taxon>Salamandroidea</taxon>
        <taxon>Salamandridae</taxon>
        <taxon>Pleurodelinae</taxon>
        <taxon>Pleurodeles</taxon>
    </lineage>
</organism>
<comment type="caution">
    <text evidence="2">The sequence shown here is derived from an EMBL/GenBank/DDBJ whole genome shotgun (WGS) entry which is preliminary data.</text>
</comment>
<feature type="region of interest" description="Disordered" evidence="1">
    <location>
        <begin position="51"/>
        <end position="72"/>
    </location>
</feature>
<dbReference type="Proteomes" id="UP001066276">
    <property type="component" value="Chromosome 6"/>
</dbReference>
<reference evidence="2" key="1">
    <citation type="journal article" date="2022" name="bioRxiv">
        <title>Sequencing and chromosome-scale assembly of the giantPleurodeles waltlgenome.</title>
        <authorList>
            <person name="Brown T."/>
            <person name="Elewa A."/>
            <person name="Iarovenko S."/>
            <person name="Subramanian E."/>
            <person name="Araus A.J."/>
            <person name="Petzold A."/>
            <person name="Susuki M."/>
            <person name="Suzuki K.-i.T."/>
            <person name="Hayashi T."/>
            <person name="Toyoda A."/>
            <person name="Oliveira C."/>
            <person name="Osipova E."/>
            <person name="Leigh N.D."/>
            <person name="Simon A."/>
            <person name="Yun M.H."/>
        </authorList>
    </citation>
    <scope>NUCLEOTIDE SEQUENCE</scope>
    <source>
        <strain evidence="2">20211129_DDA</strain>
        <tissue evidence="2">Liver</tissue>
    </source>
</reference>
<dbReference type="EMBL" id="JANPWB010000010">
    <property type="protein sequence ID" value="KAJ1146855.1"/>
    <property type="molecule type" value="Genomic_DNA"/>
</dbReference>
<dbReference type="AlphaFoldDB" id="A0AAV7R812"/>
<name>A0AAV7R812_PLEWA</name>
<proteinExistence type="predicted"/>